<accession>A0A834J019</accession>
<comment type="caution">
    <text evidence="1">The sequence shown here is derived from an EMBL/GenBank/DDBJ whole genome shotgun (WGS) entry which is preliminary data.</text>
</comment>
<keyword evidence="2" id="KW-1185">Reference proteome</keyword>
<sequence>MIASGELCRLVNDSVEVEVEVKECSVDVEVEVKECSVEVEAEVKECSVDVEVEVEYHLNGANSFNLQSYFILKQQNGQAFLIVNTIAVMPTIVRSILRKLRPNNQREARSIIIVRQNKTEIEQMRGDKKRSR</sequence>
<name>A0A834J019_VESVU</name>
<gene>
    <name evidence="1" type="ORF">HZH66_014909</name>
</gene>
<evidence type="ECO:0000313" key="2">
    <source>
        <dbReference type="Proteomes" id="UP000614350"/>
    </source>
</evidence>
<evidence type="ECO:0000313" key="1">
    <source>
        <dbReference type="EMBL" id="KAF7379538.1"/>
    </source>
</evidence>
<dbReference type="AlphaFoldDB" id="A0A834J019"/>
<proteinExistence type="predicted"/>
<protein>
    <submittedName>
        <fullName evidence="1">Uncharacterized protein</fullName>
    </submittedName>
</protein>
<reference evidence="1" key="1">
    <citation type="journal article" date="2020" name="G3 (Bethesda)">
        <title>High-Quality Assemblies for Three Invasive Social Wasps from the &lt;i&gt;Vespula&lt;/i&gt; Genus.</title>
        <authorList>
            <person name="Harrop T.W.R."/>
            <person name="Guhlin J."/>
            <person name="McLaughlin G.M."/>
            <person name="Permina E."/>
            <person name="Stockwell P."/>
            <person name="Gilligan J."/>
            <person name="Le Lec M.F."/>
            <person name="Gruber M.A.M."/>
            <person name="Quinn O."/>
            <person name="Lovegrove M."/>
            <person name="Duncan E.J."/>
            <person name="Remnant E.J."/>
            <person name="Van Eeckhoven J."/>
            <person name="Graham B."/>
            <person name="Knapp R.A."/>
            <person name="Langford K.W."/>
            <person name="Kronenberg Z."/>
            <person name="Press M.O."/>
            <person name="Eacker S.M."/>
            <person name="Wilson-Rankin E.E."/>
            <person name="Purcell J."/>
            <person name="Lester P.J."/>
            <person name="Dearden P.K."/>
        </authorList>
    </citation>
    <scope>NUCLEOTIDE SEQUENCE</scope>
    <source>
        <strain evidence="1">Marl-1</strain>
    </source>
</reference>
<dbReference type="EMBL" id="JACSEA010000023">
    <property type="protein sequence ID" value="KAF7379538.1"/>
    <property type="molecule type" value="Genomic_DNA"/>
</dbReference>
<dbReference type="Proteomes" id="UP000614350">
    <property type="component" value="Unassembled WGS sequence"/>
</dbReference>
<organism evidence="1 2">
    <name type="scientific">Vespula vulgaris</name>
    <name type="common">Yellow jacket</name>
    <name type="synonym">Wasp</name>
    <dbReference type="NCBI Taxonomy" id="7454"/>
    <lineage>
        <taxon>Eukaryota</taxon>
        <taxon>Metazoa</taxon>
        <taxon>Ecdysozoa</taxon>
        <taxon>Arthropoda</taxon>
        <taxon>Hexapoda</taxon>
        <taxon>Insecta</taxon>
        <taxon>Pterygota</taxon>
        <taxon>Neoptera</taxon>
        <taxon>Endopterygota</taxon>
        <taxon>Hymenoptera</taxon>
        <taxon>Apocrita</taxon>
        <taxon>Aculeata</taxon>
        <taxon>Vespoidea</taxon>
        <taxon>Vespidae</taxon>
        <taxon>Vespinae</taxon>
        <taxon>Vespula</taxon>
    </lineage>
</organism>